<dbReference type="OMA" id="HPSGYEE"/>
<dbReference type="GO" id="GO:0003735">
    <property type="term" value="F:structural constituent of ribosome"/>
    <property type="evidence" value="ECO:0007669"/>
    <property type="project" value="InterPro"/>
</dbReference>
<reference evidence="4" key="1">
    <citation type="submission" date="2022-10" db="EMBL/GenBank/DDBJ databases">
        <title>Novel sulphate-reducing endosymbionts in the free-living metamonad Anaeramoeba.</title>
        <authorList>
            <person name="Jerlstrom-Hultqvist J."/>
            <person name="Cepicka I."/>
            <person name="Gallot-Lavallee L."/>
            <person name="Salas-Leiva D."/>
            <person name="Curtis B.A."/>
            <person name="Zahonova K."/>
            <person name="Pipaliya S."/>
            <person name="Dacks J."/>
            <person name="Roger A.J."/>
        </authorList>
    </citation>
    <scope>NUCLEOTIDE SEQUENCE</scope>
    <source>
        <strain evidence="4">BMAN</strain>
    </source>
</reference>
<dbReference type="Proteomes" id="UP001149090">
    <property type="component" value="Unassembled WGS sequence"/>
</dbReference>
<gene>
    <name evidence="4" type="ORF">M0811_00460</name>
</gene>
<evidence type="ECO:0000313" key="4">
    <source>
        <dbReference type="EMBL" id="KAJ5077140.1"/>
    </source>
</evidence>
<dbReference type="AlphaFoldDB" id="A0A9Q0LR29"/>
<dbReference type="EMBL" id="JAPDFW010000059">
    <property type="protein sequence ID" value="KAJ5077140.1"/>
    <property type="molecule type" value="Genomic_DNA"/>
</dbReference>
<protein>
    <submittedName>
        <fullName evidence="4">60S ribosomal protein L32 AND DNA-DIRECTED RNA polymerase II SUBUNIT N</fullName>
    </submittedName>
</protein>
<evidence type="ECO:0000256" key="1">
    <source>
        <dbReference type="ARBA" id="ARBA00008431"/>
    </source>
</evidence>
<keyword evidence="3" id="KW-0687">Ribonucleoprotein</keyword>
<evidence type="ECO:0000313" key="5">
    <source>
        <dbReference type="Proteomes" id="UP001149090"/>
    </source>
</evidence>
<accession>A0A9Q0LR29</accession>
<dbReference type="SMART" id="SM01393">
    <property type="entry name" value="Ribosomal_L32e"/>
    <property type="match status" value="1"/>
</dbReference>
<evidence type="ECO:0000256" key="3">
    <source>
        <dbReference type="ARBA" id="ARBA00023274"/>
    </source>
</evidence>
<keyword evidence="2 4" id="KW-0689">Ribosomal protein</keyword>
<comment type="similarity">
    <text evidence="1">Belongs to the eukaryotic ribosomal protein eL32 family.</text>
</comment>
<dbReference type="GO" id="GO:0000428">
    <property type="term" value="C:DNA-directed RNA polymerase complex"/>
    <property type="evidence" value="ECO:0007669"/>
    <property type="project" value="UniProtKB-KW"/>
</dbReference>
<evidence type="ECO:0000256" key="2">
    <source>
        <dbReference type="ARBA" id="ARBA00022980"/>
    </source>
</evidence>
<dbReference type="PANTHER" id="PTHR23413">
    <property type="entry name" value="60S RIBOSOMAL PROTEIN L32 AND DNA-DIRECTED RNA POLYMERASE II, SUBUNIT N"/>
    <property type="match status" value="1"/>
</dbReference>
<sequence length="133" mass="15790">MVKPLKHIKVVKKRRARFIRFQSDKYISVKPNWRKPRGIDNKVRKKWKGNRPMPNIGYGSNKKTRFMLPNGFYKVVISNQKELELLLMHNRKYAAQIAHNVSAKKRKSIIERANELDIKILNPNARLRKEEAQ</sequence>
<dbReference type="InterPro" id="IPR001515">
    <property type="entry name" value="Ribosomal_eL32"/>
</dbReference>
<proteinExistence type="inferred from homology"/>
<dbReference type="SUPFAM" id="SSF52042">
    <property type="entry name" value="Ribosomal protein L32e"/>
    <property type="match status" value="1"/>
</dbReference>
<dbReference type="Pfam" id="PF01655">
    <property type="entry name" value="Ribosomal_L32e"/>
    <property type="match status" value="1"/>
</dbReference>
<keyword evidence="4" id="KW-0804">Transcription</keyword>
<dbReference type="GO" id="GO:0022625">
    <property type="term" value="C:cytosolic large ribosomal subunit"/>
    <property type="evidence" value="ECO:0007669"/>
    <property type="project" value="TreeGrafter"/>
</dbReference>
<dbReference type="OrthoDB" id="268693at2759"/>
<comment type="caution">
    <text evidence="4">The sequence shown here is derived from an EMBL/GenBank/DDBJ whole genome shotgun (WGS) entry which is preliminary data.</text>
</comment>
<dbReference type="CDD" id="cd00513">
    <property type="entry name" value="Ribosomal_L32_L32e"/>
    <property type="match status" value="1"/>
</dbReference>
<keyword evidence="4" id="KW-0240">DNA-directed RNA polymerase</keyword>
<organism evidence="4 5">
    <name type="scientific">Anaeramoeba ignava</name>
    <name type="common">Anaerobic marine amoeba</name>
    <dbReference type="NCBI Taxonomy" id="1746090"/>
    <lineage>
        <taxon>Eukaryota</taxon>
        <taxon>Metamonada</taxon>
        <taxon>Anaeramoebidae</taxon>
        <taxon>Anaeramoeba</taxon>
    </lineage>
</organism>
<name>A0A9Q0LR29_ANAIG</name>
<dbReference type="GO" id="GO:0006412">
    <property type="term" value="P:translation"/>
    <property type="evidence" value="ECO:0007669"/>
    <property type="project" value="InterPro"/>
</dbReference>
<keyword evidence="5" id="KW-1185">Reference proteome</keyword>
<dbReference type="PANTHER" id="PTHR23413:SF1">
    <property type="entry name" value="RIBOSOMAL PROTEIN L32"/>
    <property type="match status" value="1"/>
</dbReference>
<dbReference type="InterPro" id="IPR036351">
    <property type="entry name" value="Ribosomal_eL32_sf"/>
</dbReference>